<feature type="region of interest" description="Disordered" evidence="1">
    <location>
        <begin position="143"/>
        <end position="169"/>
    </location>
</feature>
<evidence type="ECO:0000313" key="4">
    <source>
        <dbReference type="Proteomes" id="UP000266152"/>
    </source>
</evidence>
<accession>A0A395SDW4</accession>
<comment type="caution">
    <text evidence="3">The sequence shown here is derived from an EMBL/GenBank/DDBJ whole genome shotgun (WGS) entry which is preliminary data.</text>
</comment>
<evidence type="ECO:0000256" key="1">
    <source>
        <dbReference type="SAM" id="MobiDB-lite"/>
    </source>
</evidence>
<feature type="transmembrane region" description="Helical" evidence="2">
    <location>
        <begin position="321"/>
        <end position="340"/>
    </location>
</feature>
<keyword evidence="2" id="KW-0812">Transmembrane</keyword>
<gene>
    <name evidence="3" type="ORF">FSPOR_4149</name>
</gene>
<keyword evidence="4" id="KW-1185">Reference proteome</keyword>
<proteinExistence type="predicted"/>
<organism evidence="3 4">
    <name type="scientific">Fusarium sporotrichioides</name>
    <dbReference type="NCBI Taxonomy" id="5514"/>
    <lineage>
        <taxon>Eukaryota</taxon>
        <taxon>Fungi</taxon>
        <taxon>Dikarya</taxon>
        <taxon>Ascomycota</taxon>
        <taxon>Pezizomycotina</taxon>
        <taxon>Sordariomycetes</taxon>
        <taxon>Hypocreomycetidae</taxon>
        <taxon>Hypocreales</taxon>
        <taxon>Nectriaceae</taxon>
        <taxon>Fusarium</taxon>
    </lineage>
</organism>
<reference evidence="3 4" key="1">
    <citation type="journal article" date="2018" name="PLoS Pathog.">
        <title>Evolution of structural diversity of trichothecenes, a family of toxins produced by plant pathogenic and entomopathogenic fungi.</title>
        <authorList>
            <person name="Proctor R.H."/>
            <person name="McCormick S.P."/>
            <person name="Kim H.S."/>
            <person name="Cardoza R.E."/>
            <person name="Stanley A.M."/>
            <person name="Lindo L."/>
            <person name="Kelly A."/>
            <person name="Brown D.W."/>
            <person name="Lee T."/>
            <person name="Vaughan M.M."/>
            <person name="Alexander N.J."/>
            <person name="Busman M."/>
            <person name="Gutierrez S."/>
        </authorList>
    </citation>
    <scope>NUCLEOTIDE SEQUENCE [LARGE SCALE GENOMIC DNA]</scope>
    <source>
        <strain evidence="3 4">NRRL 3299</strain>
    </source>
</reference>
<feature type="transmembrane region" description="Helical" evidence="2">
    <location>
        <begin position="346"/>
        <end position="365"/>
    </location>
</feature>
<evidence type="ECO:0000313" key="3">
    <source>
        <dbReference type="EMBL" id="RGP70249.1"/>
    </source>
</evidence>
<dbReference type="Proteomes" id="UP000266152">
    <property type="component" value="Unassembled WGS sequence"/>
</dbReference>
<keyword evidence="2" id="KW-0472">Membrane</keyword>
<feature type="transmembrane region" description="Helical" evidence="2">
    <location>
        <begin position="239"/>
        <end position="256"/>
    </location>
</feature>
<dbReference type="EMBL" id="PXOF01000053">
    <property type="protein sequence ID" value="RGP70249.1"/>
    <property type="molecule type" value="Genomic_DNA"/>
</dbReference>
<evidence type="ECO:0000256" key="2">
    <source>
        <dbReference type="SAM" id="Phobius"/>
    </source>
</evidence>
<name>A0A395SDW4_FUSSP</name>
<sequence>MASQNENPPASYGANGAEPPLLPVASSNLSVIFEWAALLPLAIYLASSRVPYQLVGKIALAGFIPIGFFPRLGVLSVIGELLHQGQDYIDRVSSMNDSRRTVWDVSWGSVFPCANGAVSEILNAYLLRDAELITVGEETNKEKVQVNPGTPIHNSETSQRHDQGESTAQKLCTPDVTREPAVAFRRYQKLHIIHFSDADVSESRQRKPLGFSHALHLFLQLSIFTGLLGASVVCCLFGLYGSGAAIFLSVLFRIVVQLTRIERPGGYLQSNESGLPGCMLVSIHENASAWYLYIGSRGVIDTMLNKTMIQGFTSPLRGWKIYGLAVLEVLQLAIMTYVAAQKGWDGVALLSLIVVAWTFDSVVYSDGKLAQRWIKHNGIQVETFSLQFSGRTPLIGTVQALGGHRVTSWMDGILAPSDRRSAWLQRLASGHVSPELSRVVSDSDNSWLDLNVRLTNEALDAIPSCIKDRYSLKKGGVLV</sequence>
<protein>
    <submittedName>
        <fullName evidence="3">Uncharacterized protein</fullName>
    </submittedName>
</protein>
<keyword evidence="2" id="KW-1133">Transmembrane helix</keyword>
<dbReference type="AlphaFoldDB" id="A0A395SDW4"/>